<evidence type="ECO:0000256" key="2">
    <source>
        <dbReference type="SAM" id="Phobius"/>
    </source>
</evidence>
<name>A0AA90H2B4_9ACTN</name>
<dbReference type="Proteomes" id="UP001156398">
    <property type="component" value="Unassembled WGS sequence"/>
</dbReference>
<proteinExistence type="predicted"/>
<dbReference type="RefSeq" id="WP_271316742.1">
    <property type="nucleotide sequence ID" value="NZ_JAAGKO020000059.1"/>
</dbReference>
<dbReference type="EMBL" id="JABXJJ020000028">
    <property type="protein sequence ID" value="MDI5972099.1"/>
    <property type="molecule type" value="Genomic_DNA"/>
</dbReference>
<sequence length="135" mass="14643">MDDAVDSRSRTERPLWRDVPRGRRRLPDPVRGSAVRAGLIASVTLVVAMVALMAVVAGTWFAGPAVLTAIVATVVTTWAMVDVLVTRQTWAQRAGVVSSPSSAVRESRRQRRRAAREAERADLHGAGHGRLIPRA</sequence>
<evidence type="ECO:0000256" key="1">
    <source>
        <dbReference type="SAM" id="MobiDB-lite"/>
    </source>
</evidence>
<dbReference type="EMBL" id="JAAGKO020000059">
    <property type="protein sequence ID" value="MDI5966700.1"/>
    <property type="molecule type" value="Genomic_DNA"/>
</dbReference>
<reference evidence="4 5" key="1">
    <citation type="submission" date="2023-05" db="EMBL/GenBank/DDBJ databases">
        <title>Streptantibioticus silvisoli sp. nov., acidotolerant actinomycetes 1 from pine litter.</title>
        <authorList>
            <person name="Swiecimska M."/>
            <person name="Golinska P."/>
            <person name="Sangal V."/>
            <person name="Wachnowicz B."/>
            <person name="Goodfellow M."/>
        </authorList>
    </citation>
    <scope>NUCLEOTIDE SEQUENCE</scope>
    <source>
        <strain evidence="4">SL13</strain>
        <strain evidence="3 5">SL54</strain>
    </source>
</reference>
<evidence type="ECO:0000313" key="5">
    <source>
        <dbReference type="Proteomes" id="UP001156398"/>
    </source>
</evidence>
<accession>A0AA90H2B4</accession>
<keyword evidence="5" id="KW-1185">Reference proteome</keyword>
<evidence type="ECO:0000313" key="4">
    <source>
        <dbReference type="EMBL" id="MDI5972099.1"/>
    </source>
</evidence>
<keyword evidence="2" id="KW-0472">Membrane</keyword>
<protein>
    <submittedName>
        <fullName evidence="4">Uncharacterized protein</fullName>
    </submittedName>
</protein>
<feature type="region of interest" description="Disordered" evidence="1">
    <location>
        <begin position="1"/>
        <end position="23"/>
    </location>
</feature>
<evidence type="ECO:0000313" key="3">
    <source>
        <dbReference type="EMBL" id="MDI5966700.1"/>
    </source>
</evidence>
<feature type="transmembrane region" description="Helical" evidence="2">
    <location>
        <begin position="61"/>
        <end position="85"/>
    </location>
</feature>
<comment type="caution">
    <text evidence="4">The sequence shown here is derived from an EMBL/GenBank/DDBJ whole genome shotgun (WGS) entry which is preliminary data.</text>
</comment>
<feature type="transmembrane region" description="Helical" evidence="2">
    <location>
        <begin position="33"/>
        <end position="55"/>
    </location>
</feature>
<keyword evidence="2" id="KW-1133">Transmembrane helix</keyword>
<dbReference type="AlphaFoldDB" id="A0AA90H2B4"/>
<keyword evidence="2" id="KW-0812">Transmembrane</keyword>
<organism evidence="4">
    <name type="scientific">Streptantibioticus silvisoli</name>
    <dbReference type="NCBI Taxonomy" id="2705255"/>
    <lineage>
        <taxon>Bacteria</taxon>
        <taxon>Bacillati</taxon>
        <taxon>Actinomycetota</taxon>
        <taxon>Actinomycetes</taxon>
        <taxon>Kitasatosporales</taxon>
        <taxon>Streptomycetaceae</taxon>
        <taxon>Streptantibioticus</taxon>
    </lineage>
</organism>
<gene>
    <name evidence="3" type="ORF">POF43_028895</name>
    <name evidence="4" type="ORF">POF50_022630</name>
</gene>